<dbReference type="Proteomes" id="UP000232453">
    <property type="component" value="Unassembled WGS sequence"/>
</dbReference>
<gene>
    <name evidence="1" type="ORF">ATL51_0220</name>
</gene>
<evidence type="ECO:0000313" key="2">
    <source>
        <dbReference type="Proteomes" id="UP000232453"/>
    </source>
</evidence>
<name>A0AA44UUV9_PSEA5</name>
<accession>A0AA44UUV9</accession>
<proteinExistence type="predicted"/>
<sequence>MTLALELFPRRVDPEDFARAQVGRFAGHQLRIGRSRVVHAVAFRSWLGDLTLPVPACHQGWSGFAAAGDLLATSDPVTCRKCALRAGPVAVVAEQTALFPVELP</sequence>
<reference evidence="1 2" key="1">
    <citation type="submission" date="2017-11" db="EMBL/GenBank/DDBJ databases">
        <title>Sequencing the genomes of 1000 actinobacteria strains.</title>
        <authorList>
            <person name="Klenk H.-P."/>
        </authorList>
    </citation>
    <scope>NUCLEOTIDE SEQUENCE [LARGE SCALE GENOMIC DNA]</scope>
    <source>
        <strain evidence="1 2">DSM 44104</strain>
    </source>
</reference>
<protein>
    <submittedName>
        <fullName evidence="1">Uncharacterized protein</fullName>
    </submittedName>
</protein>
<dbReference type="EMBL" id="PHUJ01000002">
    <property type="protein sequence ID" value="PKB41258.1"/>
    <property type="molecule type" value="Genomic_DNA"/>
</dbReference>
<dbReference type="RefSeq" id="WP_226369786.1">
    <property type="nucleotide sequence ID" value="NZ_JBEPFP010000009.1"/>
</dbReference>
<organism evidence="1 2">
    <name type="scientific">Pseudonocardia alni</name>
    <name type="common">Amycolata alni</name>
    <dbReference type="NCBI Taxonomy" id="33907"/>
    <lineage>
        <taxon>Bacteria</taxon>
        <taxon>Bacillati</taxon>
        <taxon>Actinomycetota</taxon>
        <taxon>Actinomycetes</taxon>
        <taxon>Pseudonocardiales</taxon>
        <taxon>Pseudonocardiaceae</taxon>
        <taxon>Pseudonocardia</taxon>
    </lineage>
</organism>
<comment type="caution">
    <text evidence="1">The sequence shown here is derived from an EMBL/GenBank/DDBJ whole genome shotgun (WGS) entry which is preliminary data.</text>
</comment>
<dbReference type="AlphaFoldDB" id="A0AA44UUV9"/>
<evidence type="ECO:0000313" key="1">
    <source>
        <dbReference type="EMBL" id="PKB41258.1"/>
    </source>
</evidence>